<keyword evidence="2" id="KW-1185">Reference proteome</keyword>
<accession>A0ABX6C3R7</accession>
<proteinExistence type="predicted"/>
<organism evidence="1 2">
    <name type="scientific">Tepidiforma bonchosmolovskayae</name>
    <dbReference type="NCBI Taxonomy" id="2601677"/>
    <lineage>
        <taxon>Bacteria</taxon>
        <taxon>Bacillati</taxon>
        <taxon>Chloroflexota</taxon>
        <taxon>Tepidiformia</taxon>
        <taxon>Tepidiformales</taxon>
        <taxon>Tepidiformaceae</taxon>
        <taxon>Tepidiforma</taxon>
    </lineage>
</organism>
<protein>
    <submittedName>
        <fullName evidence="1">Uncharacterized protein</fullName>
    </submittedName>
</protein>
<dbReference type="EMBL" id="CP042829">
    <property type="protein sequence ID" value="QFG02644.1"/>
    <property type="molecule type" value="Genomic_DNA"/>
</dbReference>
<name>A0ABX6C3R7_9CHLR</name>
<evidence type="ECO:0000313" key="1">
    <source>
        <dbReference type="EMBL" id="QFG02644.1"/>
    </source>
</evidence>
<sequence>MLQLVADLEELLLEGTVEGVELFGPVERYGGDVVGDVEREVLEGHTASPGRVVRGVEQIAGRLSSGVWCRG</sequence>
<evidence type="ECO:0000313" key="2">
    <source>
        <dbReference type="Proteomes" id="UP000326331"/>
    </source>
</evidence>
<dbReference type="RefSeq" id="WP_158066570.1">
    <property type="nucleotide sequence ID" value="NZ_CP042829.1"/>
</dbReference>
<dbReference type="Proteomes" id="UP000326331">
    <property type="component" value="Chromosome"/>
</dbReference>
<reference evidence="1 2" key="1">
    <citation type="submission" date="2019-10" db="EMBL/GenBank/DDBJ databases">
        <title>Thermopilla bonchosmolovskayae gen. nov., sp. nov., a moderately thermophilic Chloroflexi bacterium from a Chukotka hot spring (Arctic, Russia), representing a novel classis Thermopillaia, which include previously uncultivated lineage OLB14.</title>
        <authorList>
            <person name="Kochetkova T.V."/>
            <person name="Zayulina K.S."/>
            <person name="Zhigarkov V.S."/>
            <person name="Minaev N.V."/>
            <person name="Novikov A."/>
            <person name="Toshchakov S.V."/>
            <person name="Elcheninov A.G."/>
            <person name="Kublanov I.V."/>
        </authorList>
    </citation>
    <scope>NUCLEOTIDE SEQUENCE [LARGE SCALE GENOMIC DNA]</scope>
    <source>
        <strain evidence="1 2">3753O</strain>
    </source>
</reference>
<gene>
    <name evidence="1" type="ORF">Tbon_04840</name>
</gene>